<dbReference type="RefSeq" id="WP_103357476.1">
    <property type="nucleotide sequence ID" value="NZ_CP113107.1"/>
</dbReference>
<proteinExistence type="predicted"/>
<sequence length="142" mass="15260">MAEASIESGQAKIQSFTNQQLFDELEKNGYQIEDVFTKEEIEFYKAEDRMRAGKTQFVDHGDGTSTLYLSSAYTKTISILGGSAATTIAALAGGAVPAGLAAMLSGMISENLQTDKGTYINFKSQKDAAGEYVLTSTGWGYQ</sequence>
<comment type="caution">
    <text evidence="1">The sequence shown here is derived from an EMBL/GenBank/DDBJ whole genome shotgun (WGS) entry which is preliminary data.</text>
</comment>
<evidence type="ECO:0000313" key="1">
    <source>
        <dbReference type="EMBL" id="PNZ29070.1"/>
    </source>
</evidence>
<dbReference type="EMBL" id="PPRF01000017">
    <property type="protein sequence ID" value="PNZ29070.1"/>
    <property type="molecule type" value="Genomic_DNA"/>
</dbReference>
<name>A0A2K3YTZ8_9STAP</name>
<dbReference type="AlphaFoldDB" id="A0A2K3YTZ8"/>
<dbReference type="Proteomes" id="UP000242752">
    <property type="component" value="Unassembled WGS sequence"/>
</dbReference>
<protein>
    <submittedName>
        <fullName evidence="1">Uncharacterized protein</fullName>
    </submittedName>
</protein>
<gene>
    <name evidence="1" type="ORF">CD122_02765</name>
</gene>
<keyword evidence="2" id="KW-1185">Reference proteome</keyword>
<evidence type="ECO:0000313" key="2">
    <source>
        <dbReference type="Proteomes" id="UP000242752"/>
    </source>
</evidence>
<organism evidence="1 2">
    <name type="scientific">Staphylococcus rostri</name>
    <dbReference type="NCBI Taxonomy" id="522262"/>
    <lineage>
        <taxon>Bacteria</taxon>
        <taxon>Bacillati</taxon>
        <taxon>Bacillota</taxon>
        <taxon>Bacilli</taxon>
        <taxon>Bacillales</taxon>
        <taxon>Staphylococcaceae</taxon>
        <taxon>Staphylococcus</taxon>
    </lineage>
</organism>
<accession>A0A2K3YTZ8</accession>
<reference evidence="1 2" key="1">
    <citation type="submission" date="2017-08" db="EMBL/GenBank/DDBJ databases">
        <title>Draft genome sequences of 64 type strains of genus Staph aureus.</title>
        <authorList>
            <person name="Cole K."/>
            <person name="Golubchik T."/>
            <person name="Russell J."/>
            <person name="Foster D."/>
            <person name="Llewelyn M."/>
            <person name="Wilson D."/>
            <person name="Crook D."/>
            <person name="Paul J."/>
        </authorList>
    </citation>
    <scope>NUCLEOTIDE SEQUENCE [LARGE SCALE GENOMIC DNA]</scope>
    <source>
        <strain evidence="1 2">DSM 21968</strain>
    </source>
</reference>
<dbReference type="OrthoDB" id="2411458at2"/>